<feature type="compositionally biased region" description="Polar residues" evidence="1">
    <location>
        <begin position="350"/>
        <end position="366"/>
    </location>
</feature>
<dbReference type="AlphaFoldDB" id="W6URK4"/>
<evidence type="ECO:0000256" key="1">
    <source>
        <dbReference type="SAM" id="MobiDB-lite"/>
    </source>
</evidence>
<proteinExistence type="predicted"/>
<organism evidence="2 3">
    <name type="scientific">Echinococcus granulosus</name>
    <name type="common">Hydatid tapeworm</name>
    <dbReference type="NCBI Taxonomy" id="6210"/>
    <lineage>
        <taxon>Eukaryota</taxon>
        <taxon>Metazoa</taxon>
        <taxon>Spiralia</taxon>
        <taxon>Lophotrochozoa</taxon>
        <taxon>Platyhelminthes</taxon>
        <taxon>Cestoda</taxon>
        <taxon>Eucestoda</taxon>
        <taxon>Cyclophyllidea</taxon>
        <taxon>Taeniidae</taxon>
        <taxon>Echinococcus</taxon>
        <taxon>Echinococcus granulosus group</taxon>
    </lineage>
</organism>
<dbReference type="KEGG" id="egl:EGR_09134"/>
<feature type="compositionally biased region" description="Low complexity" evidence="1">
    <location>
        <begin position="284"/>
        <end position="300"/>
    </location>
</feature>
<comment type="caution">
    <text evidence="2">The sequence shown here is derived from an EMBL/GenBank/DDBJ whole genome shotgun (WGS) entry which is preliminary data.</text>
</comment>
<keyword evidence="3" id="KW-1185">Reference proteome</keyword>
<feature type="compositionally biased region" description="Polar residues" evidence="1">
    <location>
        <begin position="301"/>
        <end position="313"/>
    </location>
</feature>
<dbReference type="OrthoDB" id="10604051at2759"/>
<reference evidence="2 3" key="1">
    <citation type="journal article" date="2013" name="Nat. Genet.">
        <title>The genome of the hydatid tapeworm Echinococcus granulosus.</title>
        <authorList>
            <person name="Zheng H."/>
            <person name="Zhang W."/>
            <person name="Zhang L."/>
            <person name="Zhang Z."/>
            <person name="Li J."/>
            <person name="Lu G."/>
            <person name="Zhu Y."/>
            <person name="Wang Y."/>
            <person name="Huang Y."/>
            <person name="Liu J."/>
            <person name="Kang H."/>
            <person name="Chen J."/>
            <person name="Wang L."/>
            <person name="Chen A."/>
            <person name="Yu S."/>
            <person name="Gao Z."/>
            <person name="Jin L."/>
            <person name="Gu W."/>
            <person name="Wang Z."/>
            <person name="Zhao L."/>
            <person name="Shi B."/>
            <person name="Wen H."/>
            <person name="Lin R."/>
            <person name="Jones M.K."/>
            <person name="Brejova B."/>
            <person name="Vinar T."/>
            <person name="Zhao G."/>
            <person name="McManus D.P."/>
            <person name="Chen Z."/>
            <person name="Zhou Y."/>
            <person name="Wang S."/>
        </authorList>
    </citation>
    <scope>NUCLEOTIDE SEQUENCE [LARGE SCALE GENOMIC DNA]</scope>
</reference>
<dbReference type="RefSeq" id="XP_024347205.1">
    <property type="nucleotide sequence ID" value="XM_024498383.1"/>
</dbReference>
<name>W6URK4_ECHGR</name>
<sequence length="366" mass="38991">MERLEEALPFANLRVMKSVTASTTGFARLTTPSLSTKITWRLTCEVRISSRSPRTARFKPRLKADDTPDSTAHPDCGCRRGFCFDVAAVKPLAVSHSHTQGTPMAGGLSLFKNSGTGLFTRDDSILASSLLLAGNSLMNRSSEPSSTSTSTPTTATQFYSQFQNYYHLHENDIFPSSLIPPPSTTTIPTATCGEGYSSQMPNLTASLLRSRSDSLSRRASEPNLQKFGASVDNFSAAAAAAAAVAAAASATADRGIMVQQKNTTEQLVRALRGNLLLEGDSSLTATTATSTAQPPTQTSSETELYQSPMQGASQVYDEDTEDIVDDDESTIFVQESNGNRNSNGGEDGTGTKSHNKITTTIAMTQS</sequence>
<dbReference type="EMBL" id="APAU02000133">
    <property type="protein sequence ID" value="EUB56009.1"/>
    <property type="molecule type" value="Genomic_DNA"/>
</dbReference>
<dbReference type="CTD" id="36344849"/>
<feature type="region of interest" description="Disordered" evidence="1">
    <location>
        <begin position="284"/>
        <end position="366"/>
    </location>
</feature>
<evidence type="ECO:0000313" key="2">
    <source>
        <dbReference type="EMBL" id="EUB56009.1"/>
    </source>
</evidence>
<evidence type="ECO:0000313" key="3">
    <source>
        <dbReference type="Proteomes" id="UP000019149"/>
    </source>
</evidence>
<dbReference type="GeneID" id="36344849"/>
<feature type="compositionally biased region" description="Acidic residues" evidence="1">
    <location>
        <begin position="316"/>
        <end position="329"/>
    </location>
</feature>
<feature type="compositionally biased region" description="Low complexity" evidence="1">
    <location>
        <begin position="335"/>
        <end position="344"/>
    </location>
</feature>
<dbReference type="Proteomes" id="UP000019149">
    <property type="component" value="Unassembled WGS sequence"/>
</dbReference>
<protein>
    <submittedName>
        <fullName evidence="2">Uncharacterized protein</fullName>
    </submittedName>
</protein>
<gene>
    <name evidence="2" type="ORF">EGR_09134</name>
</gene>
<accession>W6URK4</accession>